<evidence type="ECO:0000313" key="1">
    <source>
        <dbReference type="EMBL" id="MQY04536.1"/>
    </source>
</evidence>
<dbReference type="InterPro" id="IPR029063">
    <property type="entry name" value="SAM-dependent_MTases_sf"/>
</dbReference>
<organism evidence="1 2">
    <name type="scientific">Actinomadura macrotermitis</name>
    <dbReference type="NCBI Taxonomy" id="2585200"/>
    <lineage>
        <taxon>Bacteria</taxon>
        <taxon>Bacillati</taxon>
        <taxon>Actinomycetota</taxon>
        <taxon>Actinomycetes</taxon>
        <taxon>Streptosporangiales</taxon>
        <taxon>Thermomonosporaceae</taxon>
        <taxon>Actinomadura</taxon>
    </lineage>
</organism>
<accession>A0A7K0BU22</accession>
<keyword evidence="2" id="KW-1185">Reference proteome</keyword>
<dbReference type="Proteomes" id="UP000487268">
    <property type="component" value="Unassembled WGS sequence"/>
</dbReference>
<evidence type="ECO:0000313" key="2">
    <source>
        <dbReference type="Proteomes" id="UP000487268"/>
    </source>
</evidence>
<dbReference type="Gene3D" id="3.40.50.150">
    <property type="entry name" value="Vaccinia Virus protein VP39"/>
    <property type="match status" value="1"/>
</dbReference>
<reference evidence="1 2" key="1">
    <citation type="submission" date="2019-10" db="EMBL/GenBank/DDBJ databases">
        <title>Actinomadura rubteroloni sp. nov. and Actinomadura macrotermitis sp. nov., isolated from the gut of fungus growing-termite Macrotermes natalensis.</title>
        <authorList>
            <person name="Benndorf R."/>
            <person name="Martin K."/>
            <person name="Kuefner M."/>
            <person name="De Beer W."/>
            <person name="Kaster A.-K."/>
            <person name="Vollmers J."/>
            <person name="Poulsen M."/>
            <person name="Beemelmanns C."/>
        </authorList>
    </citation>
    <scope>NUCLEOTIDE SEQUENCE [LARGE SCALE GENOMIC DNA]</scope>
    <source>
        <strain evidence="1 2">RB68</strain>
    </source>
</reference>
<comment type="caution">
    <text evidence="1">The sequence shown here is derived from an EMBL/GenBank/DDBJ whole genome shotgun (WGS) entry which is preliminary data.</text>
</comment>
<name>A0A7K0BU22_9ACTN</name>
<dbReference type="AlphaFoldDB" id="A0A7K0BU22"/>
<protein>
    <submittedName>
        <fullName evidence="1">Uncharacterized protein</fullName>
    </submittedName>
</protein>
<sequence>MPAASTGVFPERCGEAALVLTSPPYGTSTHGHVRVGAKSGGGKVDKWDHRYSTDRGDLAHQNLDGLLEGFGQILARSAILLRPFGVVAVTVRPIRVKGELIDLPGLVTDTAQQAGLVLTDRLAAAAGRSA</sequence>
<proteinExistence type="predicted"/>
<dbReference type="EMBL" id="WEGH01000002">
    <property type="protein sequence ID" value="MQY04536.1"/>
    <property type="molecule type" value="Genomic_DNA"/>
</dbReference>
<gene>
    <name evidence="1" type="ORF">ACRB68_25910</name>
</gene>